<dbReference type="PANTHER" id="PTHR46237:SF1">
    <property type="entry name" value="CYTOCHROME B5 REDUCTASE 4"/>
    <property type="match status" value="1"/>
</dbReference>
<evidence type="ECO:0000256" key="3">
    <source>
        <dbReference type="ARBA" id="ARBA00023004"/>
    </source>
</evidence>
<keyword evidence="9" id="KW-1185">Reference proteome</keyword>
<accession>G0SAV0</accession>
<dbReference type="InterPro" id="IPR018506">
    <property type="entry name" value="Cyt_B5_heme-BS"/>
</dbReference>
<dbReference type="OrthoDB" id="432299at2759"/>
<dbReference type="OMA" id="GECMVGI"/>
<proteinExistence type="inferred from homology"/>
<evidence type="ECO:0000256" key="4">
    <source>
        <dbReference type="RuleBase" id="RU362121"/>
    </source>
</evidence>
<dbReference type="AlphaFoldDB" id="G0SAV0"/>
<evidence type="ECO:0000256" key="1">
    <source>
        <dbReference type="ARBA" id="ARBA00022617"/>
    </source>
</evidence>
<dbReference type="KEGG" id="cthr:CTHT_0047870"/>
<feature type="signal peptide" evidence="6">
    <location>
        <begin position="1"/>
        <end position="19"/>
    </location>
</feature>
<feature type="region of interest" description="Disordered" evidence="5">
    <location>
        <begin position="38"/>
        <end position="254"/>
    </location>
</feature>
<evidence type="ECO:0000313" key="8">
    <source>
        <dbReference type="EMBL" id="EGS19330.1"/>
    </source>
</evidence>
<evidence type="ECO:0000313" key="9">
    <source>
        <dbReference type="Proteomes" id="UP000008066"/>
    </source>
</evidence>
<keyword evidence="6" id="KW-0732">Signal</keyword>
<name>G0SAV0_CHATD</name>
<dbReference type="InterPro" id="IPR036400">
    <property type="entry name" value="Cyt_B5-like_heme/steroid_sf"/>
</dbReference>
<evidence type="ECO:0000256" key="5">
    <source>
        <dbReference type="SAM" id="MobiDB-lite"/>
    </source>
</evidence>
<feature type="compositionally biased region" description="Polar residues" evidence="5">
    <location>
        <begin position="132"/>
        <end position="145"/>
    </location>
</feature>
<dbReference type="Pfam" id="PF00173">
    <property type="entry name" value="Cyt-b5"/>
    <property type="match status" value="1"/>
</dbReference>
<dbReference type="Proteomes" id="UP000008066">
    <property type="component" value="Unassembled WGS sequence"/>
</dbReference>
<dbReference type="SUPFAM" id="SSF55856">
    <property type="entry name" value="Cytochrome b5-like heme/steroid binding domain"/>
    <property type="match status" value="1"/>
</dbReference>
<dbReference type="Gene3D" id="3.10.120.10">
    <property type="entry name" value="Cytochrome b5-like heme/steroid binding domain"/>
    <property type="match status" value="1"/>
</dbReference>
<protein>
    <submittedName>
        <fullName evidence="8">Putative heme-binding protein</fullName>
    </submittedName>
</protein>
<dbReference type="GeneID" id="18258825"/>
<reference evidence="8 9" key="1">
    <citation type="journal article" date="2011" name="Cell">
        <title>Insight into structure and assembly of the nuclear pore complex by utilizing the genome of a eukaryotic thermophile.</title>
        <authorList>
            <person name="Amlacher S."/>
            <person name="Sarges P."/>
            <person name="Flemming D."/>
            <person name="van Noort V."/>
            <person name="Kunze R."/>
            <person name="Devos D.P."/>
            <person name="Arumugam M."/>
            <person name="Bork P."/>
            <person name="Hurt E."/>
        </authorList>
    </citation>
    <scope>NUCLEOTIDE SEQUENCE [LARGE SCALE GENOMIC DNA]</scope>
    <source>
        <strain evidence="9">DSM 1495 / CBS 144.50 / IMI 039719</strain>
    </source>
</reference>
<feature type="compositionally biased region" description="Basic and acidic residues" evidence="5">
    <location>
        <begin position="69"/>
        <end position="83"/>
    </location>
</feature>
<feature type="chain" id="PRO_5003408965" evidence="6">
    <location>
        <begin position="20"/>
        <end position="382"/>
    </location>
</feature>
<dbReference type="HOGENOM" id="CLU_046313_0_1_1"/>
<keyword evidence="2 4" id="KW-0479">Metal-binding</keyword>
<dbReference type="PANTHER" id="PTHR46237">
    <property type="entry name" value="CYTOCHROME B5 REDUCTASE 4 FAMILY MEMBER"/>
    <property type="match status" value="1"/>
</dbReference>
<organism evidence="9">
    <name type="scientific">Chaetomium thermophilum (strain DSM 1495 / CBS 144.50 / IMI 039719)</name>
    <name type="common">Thermochaetoides thermophila</name>
    <dbReference type="NCBI Taxonomy" id="759272"/>
    <lineage>
        <taxon>Eukaryota</taxon>
        <taxon>Fungi</taxon>
        <taxon>Dikarya</taxon>
        <taxon>Ascomycota</taxon>
        <taxon>Pezizomycotina</taxon>
        <taxon>Sordariomycetes</taxon>
        <taxon>Sordariomycetidae</taxon>
        <taxon>Sordariales</taxon>
        <taxon>Chaetomiaceae</taxon>
        <taxon>Thermochaetoides</taxon>
    </lineage>
</organism>
<feature type="domain" description="Cytochrome b5 heme-binding" evidence="7">
    <location>
        <begin position="279"/>
        <end position="357"/>
    </location>
</feature>
<evidence type="ECO:0000259" key="7">
    <source>
        <dbReference type="PROSITE" id="PS50255"/>
    </source>
</evidence>
<sequence>MALLGLSLILASVIWVAMRKPGWLPAFFAGLLQGQPPSPQLRELSSPPSPSREAREGSQEKCAAAAIVDEARDTAHVSRRRDAAQQNAHHHPQLRVITPDATDRDGRPSSSSTDDDGQSTPKAGPVRLGDGSLNSMPTFVLSTPDESSRPGISPSPSGRSPSSQPTPSTSTSSLSTTSPSPSTLMPPPPRPRPSIPRPTLPLPNRAPPPQPSRQPGCSTLAPPPTVPSASLSPQSSKTKSSSRAVTLQPGHSPLDWARLTSSAAAQSGLLRGLPPGTPYIRVTPSMLKQKTGRKGKDAWTVLGGRVYNITPYLPFHPGGEPELLRCAGRDGTRLFNEVHPWVNWEGMLAACLVGIYVTEEEEGNVVGGGIEGGNPNPMEEMD</sequence>
<dbReference type="GO" id="GO:0004128">
    <property type="term" value="F:cytochrome-b5 reductase activity, acting on NAD(P)H"/>
    <property type="evidence" value="ECO:0007669"/>
    <property type="project" value="TreeGrafter"/>
</dbReference>
<feature type="compositionally biased region" description="Pro residues" evidence="5">
    <location>
        <begin position="184"/>
        <end position="212"/>
    </location>
</feature>
<dbReference type="GO" id="GO:0046872">
    <property type="term" value="F:metal ion binding"/>
    <property type="evidence" value="ECO:0007669"/>
    <property type="project" value="UniProtKB-UniRule"/>
</dbReference>
<dbReference type="GO" id="GO:0020037">
    <property type="term" value="F:heme binding"/>
    <property type="evidence" value="ECO:0007669"/>
    <property type="project" value="UniProtKB-UniRule"/>
</dbReference>
<comment type="similarity">
    <text evidence="4">Belongs to the cytochrome b5 family.</text>
</comment>
<evidence type="ECO:0000256" key="6">
    <source>
        <dbReference type="SAM" id="SignalP"/>
    </source>
</evidence>
<keyword evidence="3 4" id="KW-0408">Iron</keyword>
<dbReference type="SMART" id="SM01117">
    <property type="entry name" value="Cyt-b5"/>
    <property type="match status" value="1"/>
</dbReference>
<dbReference type="FunFam" id="3.10.120.10:FF:000001">
    <property type="entry name" value="Cytochrome b5 reductase 4"/>
    <property type="match status" value="1"/>
</dbReference>
<gene>
    <name evidence="8" type="ORF">CTHT_0047870</name>
</gene>
<dbReference type="PROSITE" id="PS00191">
    <property type="entry name" value="CYTOCHROME_B5_1"/>
    <property type="match status" value="1"/>
</dbReference>
<dbReference type="GO" id="GO:0005737">
    <property type="term" value="C:cytoplasm"/>
    <property type="evidence" value="ECO:0007669"/>
    <property type="project" value="TreeGrafter"/>
</dbReference>
<dbReference type="EMBL" id="GL988044">
    <property type="protein sequence ID" value="EGS19330.1"/>
    <property type="molecule type" value="Genomic_DNA"/>
</dbReference>
<dbReference type="InterPro" id="IPR051872">
    <property type="entry name" value="Cytochrome_b5/Flavoprotein_Rdt"/>
</dbReference>
<dbReference type="PROSITE" id="PS50255">
    <property type="entry name" value="CYTOCHROME_B5_2"/>
    <property type="match status" value="1"/>
</dbReference>
<dbReference type="eggNOG" id="KOG0536">
    <property type="taxonomic scope" value="Eukaryota"/>
</dbReference>
<feature type="compositionally biased region" description="Low complexity" evidence="5">
    <location>
        <begin position="227"/>
        <end position="245"/>
    </location>
</feature>
<keyword evidence="1 4" id="KW-0349">Heme</keyword>
<feature type="compositionally biased region" description="Low complexity" evidence="5">
    <location>
        <begin position="149"/>
        <end position="183"/>
    </location>
</feature>
<dbReference type="STRING" id="759272.G0SAV0"/>
<dbReference type="RefSeq" id="XP_006695152.1">
    <property type="nucleotide sequence ID" value="XM_006695089.1"/>
</dbReference>
<dbReference type="InterPro" id="IPR001199">
    <property type="entry name" value="Cyt_B5-like_heme/steroid-bd"/>
</dbReference>
<evidence type="ECO:0000256" key="2">
    <source>
        <dbReference type="ARBA" id="ARBA00022723"/>
    </source>
</evidence>